<dbReference type="EMBL" id="MGFQ01000024">
    <property type="protein sequence ID" value="OGM09281.1"/>
    <property type="molecule type" value="Genomic_DNA"/>
</dbReference>
<accession>A0A1F7X2T0</accession>
<name>A0A1F7X2T0_9BACT</name>
<reference evidence="1 2" key="1">
    <citation type="journal article" date="2016" name="Nat. Commun.">
        <title>Thousands of microbial genomes shed light on interconnected biogeochemical processes in an aquifer system.</title>
        <authorList>
            <person name="Anantharaman K."/>
            <person name="Brown C.T."/>
            <person name="Hug L.A."/>
            <person name="Sharon I."/>
            <person name="Castelle C.J."/>
            <person name="Probst A.J."/>
            <person name="Thomas B.C."/>
            <person name="Singh A."/>
            <person name="Wilkins M.J."/>
            <person name="Karaoz U."/>
            <person name="Brodie E.L."/>
            <person name="Williams K.H."/>
            <person name="Hubbard S.S."/>
            <person name="Banfield J.F."/>
        </authorList>
    </citation>
    <scope>NUCLEOTIDE SEQUENCE [LARGE SCALE GENOMIC DNA]</scope>
</reference>
<protein>
    <submittedName>
        <fullName evidence="1">Uncharacterized protein</fullName>
    </submittedName>
</protein>
<sequence>MKLSELVKRIENGFNPRYPWSGVENGQIIRTYTISLSDKELQELKAVALKFHKQDWIVDY</sequence>
<evidence type="ECO:0000313" key="2">
    <source>
        <dbReference type="Proteomes" id="UP000176939"/>
    </source>
</evidence>
<evidence type="ECO:0000313" key="1">
    <source>
        <dbReference type="EMBL" id="OGM09281.1"/>
    </source>
</evidence>
<dbReference type="AlphaFoldDB" id="A0A1F7X2T0"/>
<gene>
    <name evidence="1" type="ORF">A2Z67_05060</name>
</gene>
<comment type="caution">
    <text evidence="1">The sequence shown here is derived from an EMBL/GenBank/DDBJ whole genome shotgun (WGS) entry which is preliminary data.</text>
</comment>
<dbReference type="Proteomes" id="UP000176939">
    <property type="component" value="Unassembled WGS sequence"/>
</dbReference>
<organism evidence="1 2">
    <name type="scientific">Candidatus Woesebacteria bacterium RBG_13_36_22</name>
    <dbReference type="NCBI Taxonomy" id="1802478"/>
    <lineage>
        <taxon>Bacteria</taxon>
        <taxon>Candidatus Woeseibacteriota</taxon>
    </lineage>
</organism>
<proteinExistence type="predicted"/>